<keyword evidence="2" id="KW-1185">Reference proteome</keyword>
<dbReference type="Proteomes" id="UP000321570">
    <property type="component" value="Unassembled WGS sequence"/>
</dbReference>
<organism evidence="1 2">
    <name type="scientific">Hymenolepis diminuta</name>
    <name type="common">Rat tapeworm</name>
    <dbReference type="NCBI Taxonomy" id="6216"/>
    <lineage>
        <taxon>Eukaryota</taxon>
        <taxon>Metazoa</taxon>
        <taxon>Spiralia</taxon>
        <taxon>Lophotrochozoa</taxon>
        <taxon>Platyhelminthes</taxon>
        <taxon>Cestoda</taxon>
        <taxon>Eucestoda</taxon>
        <taxon>Cyclophyllidea</taxon>
        <taxon>Hymenolepididae</taxon>
        <taxon>Hymenolepis</taxon>
    </lineage>
</organism>
<evidence type="ECO:0000313" key="2">
    <source>
        <dbReference type="Proteomes" id="UP000321570"/>
    </source>
</evidence>
<sequence>MSKRFPSFTITASLHPSGSYPCFPHKNKARLSITGSYASCSSPLFLSATPSLSLCHSFQTRCGFLQYIFGVINSWCFASQLLLGLTQTTTKW</sequence>
<evidence type="ECO:0000313" key="1">
    <source>
        <dbReference type="EMBL" id="VUZ45416.1"/>
    </source>
</evidence>
<gene>
    <name evidence="1" type="ORF">WMSIL1_LOCUS5463</name>
</gene>
<protein>
    <submittedName>
        <fullName evidence="1">Uncharacterized protein</fullName>
    </submittedName>
</protein>
<dbReference type="AlphaFoldDB" id="A0A564YDX2"/>
<proteinExistence type="predicted"/>
<name>A0A564YDX2_HYMDI</name>
<dbReference type="EMBL" id="CABIJS010000177">
    <property type="protein sequence ID" value="VUZ45416.1"/>
    <property type="molecule type" value="Genomic_DNA"/>
</dbReference>
<accession>A0A564YDX2</accession>
<reference evidence="1 2" key="1">
    <citation type="submission" date="2019-07" db="EMBL/GenBank/DDBJ databases">
        <authorList>
            <person name="Jastrzebski P J."/>
            <person name="Paukszto L."/>
            <person name="Jastrzebski P J."/>
        </authorList>
    </citation>
    <scope>NUCLEOTIDE SEQUENCE [LARGE SCALE GENOMIC DNA]</scope>
    <source>
        <strain evidence="1 2">WMS-il1</strain>
    </source>
</reference>